<feature type="compositionally biased region" description="Polar residues" evidence="1">
    <location>
        <begin position="392"/>
        <end position="401"/>
    </location>
</feature>
<feature type="compositionally biased region" description="Pro residues" evidence="1">
    <location>
        <begin position="759"/>
        <end position="769"/>
    </location>
</feature>
<feature type="compositionally biased region" description="Low complexity" evidence="1">
    <location>
        <begin position="10"/>
        <end position="22"/>
    </location>
</feature>
<feature type="compositionally biased region" description="Basic residues" evidence="1">
    <location>
        <begin position="86"/>
        <end position="99"/>
    </location>
</feature>
<feature type="compositionally biased region" description="Basic and acidic residues" evidence="1">
    <location>
        <begin position="745"/>
        <end position="757"/>
    </location>
</feature>
<sequence length="1311" mass="138664">MSPVKHEDNNTSTNNNNTQDNSDMQEDDGERPGPSQPRAHTPSAYETISGEQIAQQREKGRCKRAAHARYMGMACLPWMMWISGRKRKGRGDKHKHKQKQNVTQDPLLSPSFQVCARSHECTDGAADGGKPTIQRLQQSVGGANQKEGGSRDSDKGKHTKRKISQETEETDACIHKKKHRQAEGVPQGSRGDLQGPRLHDPMYKLGSGAHSVQNHSDHEEVHQKCKTGSRSCDPVLQKTDAHTDTGSKRHVNSHGQPGHGDVATRGDTAGQHTSADPGRHHRERRDQGGEGAVHAQGSNDTGGGVCYQGSQSGSHEVGDGQMGRVDRQSVQVRKDEGCDDLTKVHCQSAGAIHGGDRGEVSDILPKLHPSGHGVHGAGDASLLGHDPERSHGQGSATGPHPQTQEVILRGALVTQEACSAAITQIITQTSQDINNTVTAATELIQGVQVARGVVACASSLYNICMNACINKAIFDADKEKSVSGLNEGGSPPGGSPSGGSHSHSDSGTPVSGHTASTGMSPGGDVNMEGGTPGDEDVTSSGIFDEEELEGLSELEDLTEISFDLLDSLLDIEEDGISPTSAPSSSTQGQTQSVGVGVVGAGSQPQQHGARSEGEGQQGHRSQEAVGRGEGSTVPSASHDNTQVPSRAAAVVSSDGGAVENPNSTPRHHSTKRKSKSKSKKSSKRSSSSGSGWARGPHGFRGGLGSNVKKFPLKCLNDNTSSEDESASEDELPTLAEIMGTCSREAGSRDGGPHDRTGRGPPPPPPPPPSSSAAAIAVKDLNTPPPSVGGVDGEEPKNGGPDHVTEDPPLDHHPDKTSPVERKIDDGPIIIDDSDDDDDNMGANADDEDDDDYGDDEEDEDNDLEDGEIVSRGSSPLRGQPDSQDHMSGTAPHSGDKGNSNSAADEDDDVVCTGATPPITPPSPSAETQAPKSNNTTTTSVSADLTGSSPPPRTRPCRPPTVKASSKSAAPRKGDSRHARRHSSSSSSSSSSGSGSSSSSSSSGSSSSSSDSDSDSDSGSRSSSSNTSSVSRRGGNSNPSSPTRGGSGDGPSPRPGDKRPAYAQKRPRFSAAEKVMRMQNSGKNQKRSSRIFTSSSDDDSGDENTNAENETPRNPPAPKPTRRKGLRYVKVPRFMTDTGNNMLRSLRKHIRKPEDVANSMMVIACASRKLLDDMRGNLIDVKNVQVSRCFTYDVGPPKEIEERDIQDFQPNVIFPLPTNPNPQKGYHHLLYHMTVCCATPIEWMMVGRYIVDCCVKNSDTMTVNFATCSGPSVAQSMYNTNVHFSRKVRQNRDVDSVFDVDADEGTSQQSSR</sequence>
<feature type="region of interest" description="Disordered" evidence="1">
    <location>
        <begin position="137"/>
        <end position="336"/>
    </location>
</feature>
<reference evidence="2" key="2">
    <citation type="submission" date="2014-07" db="EMBL/GenBank/DDBJ databases">
        <authorList>
            <person name="Zhang J.E."/>
            <person name="Yang H."/>
            <person name="Guo J."/>
            <person name="Deng Z."/>
            <person name="Luo H."/>
            <person name="Luo M."/>
            <person name="Zhao B."/>
        </authorList>
    </citation>
    <scope>NUCLEOTIDE SEQUENCE</scope>
    <source>
        <strain evidence="2">North American #NAP18 Kala</strain>
    </source>
</reference>
<feature type="compositionally biased region" description="Basic and acidic residues" evidence="1">
    <location>
        <begin position="324"/>
        <end position="336"/>
    </location>
</feature>
<feature type="compositionally biased region" description="Gly residues" evidence="1">
    <location>
        <begin position="486"/>
        <end position="497"/>
    </location>
</feature>
<evidence type="ECO:0000313" key="2">
    <source>
        <dbReference type="EMBL" id="AGK82353.1"/>
    </source>
</evidence>
<reference evidence="2" key="1">
    <citation type="journal article" date="2014" name="J. Virol.">
        <title>Elephant endotheliotropic herpesviruses EEHV1A, EEHV1B, and EEHV2 from cases of hemorrhagic disease are highly diverged from other mammalian herpesviruses and may form a new subfamily.</title>
        <authorList>
            <person name="Richman LK"/>
            <person name="Zong JC"/>
            <person name="Latimer EM"/>
            <person name="Lock J"/>
            <person name="Fleischer RC"/>
            <person name="Heaggans SY"/>
            <person name="Hayward GS."/>
        </authorList>
    </citation>
    <scope>NUCLEOTIDE SEQUENCE</scope>
    <source>
        <strain evidence="2">North American #NAP18 Kala</strain>
    </source>
</reference>
<protein>
    <submittedName>
        <fullName evidence="2">Putative nuclear immediate-early transcriptional transactivator ORF-L</fullName>
    </submittedName>
</protein>
<feature type="compositionally biased region" description="Polar residues" evidence="1">
    <location>
        <begin position="632"/>
        <end position="644"/>
    </location>
</feature>
<feature type="region of interest" description="Disordered" evidence="1">
    <location>
        <begin position="86"/>
        <end position="108"/>
    </location>
</feature>
<feature type="region of interest" description="Disordered" evidence="1">
    <location>
        <begin position="573"/>
        <end position="1125"/>
    </location>
</feature>
<feature type="compositionally biased region" description="Low complexity" evidence="1">
    <location>
        <begin position="498"/>
        <end position="507"/>
    </location>
</feature>
<dbReference type="EMBL" id="JX011080">
    <property type="protein sequence ID" value="AGK82353.1"/>
    <property type="molecule type" value="Genomic_DNA"/>
</dbReference>
<evidence type="ECO:0000256" key="1">
    <source>
        <dbReference type="SAM" id="MobiDB-lite"/>
    </source>
</evidence>
<feature type="compositionally biased region" description="Acidic residues" evidence="1">
    <location>
        <begin position="720"/>
        <end position="731"/>
    </location>
</feature>
<feature type="compositionally biased region" description="Polar residues" evidence="1">
    <location>
        <begin position="926"/>
        <end position="947"/>
    </location>
</feature>
<gene>
    <name evidence="2" type="primary">E44</name>
    <name evidence="2" type="synonym">U86.5</name>
</gene>
<feature type="region of interest" description="Disordered" evidence="1">
    <location>
        <begin position="369"/>
        <end position="401"/>
    </location>
</feature>
<proteinExistence type="predicted"/>
<feature type="compositionally biased region" description="Basic residues" evidence="1">
    <location>
        <begin position="665"/>
        <end position="683"/>
    </location>
</feature>
<feature type="compositionally biased region" description="Low complexity" evidence="1">
    <location>
        <begin position="577"/>
        <end position="606"/>
    </location>
</feature>
<feature type="compositionally biased region" description="Pro residues" evidence="1">
    <location>
        <begin position="948"/>
        <end position="958"/>
    </location>
</feature>
<feature type="region of interest" description="Disordered" evidence="1">
    <location>
        <begin position="1"/>
        <end position="60"/>
    </location>
</feature>
<accession>N0D284</accession>
<feature type="region of interest" description="Disordered" evidence="1">
    <location>
        <begin position="481"/>
        <end position="539"/>
    </location>
</feature>
<feature type="compositionally biased region" description="Low complexity" evidence="1">
    <location>
        <begin position="983"/>
        <end position="1043"/>
    </location>
</feature>
<organism evidence="2">
    <name type="scientific">Elephant endotheliotropic herpesvirus 1A</name>
    <dbReference type="NCBI Taxonomy" id="759753"/>
    <lineage>
        <taxon>Viruses</taxon>
        <taxon>Duplodnaviria</taxon>
        <taxon>Heunggongvirae</taxon>
        <taxon>Peploviricota</taxon>
        <taxon>Herviviricetes</taxon>
        <taxon>Herpesvirales</taxon>
        <taxon>Orthoherpesviridae</taxon>
        <taxon>Betaherpesvirinae</taxon>
        <taxon>Proboscivirus</taxon>
        <taxon>Proboscivirus elephantidbeta1</taxon>
        <taxon>Elephantid herpesvirus 1</taxon>
    </lineage>
</organism>
<feature type="compositionally biased region" description="Polar residues" evidence="1">
    <location>
        <begin position="44"/>
        <end position="55"/>
    </location>
</feature>
<feature type="compositionally biased region" description="Basic and acidic residues" evidence="1">
    <location>
        <begin position="802"/>
        <end position="825"/>
    </location>
</feature>
<feature type="compositionally biased region" description="Polar residues" evidence="1">
    <location>
        <begin position="508"/>
        <end position="519"/>
    </location>
</feature>
<feature type="compositionally biased region" description="Low complexity" evidence="1">
    <location>
        <begin position="647"/>
        <end position="658"/>
    </location>
</feature>
<name>N0D284_ELHV1</name>
<feature type="compositionally biased region" description="Acidic residues" evidence="1">
    <location>
        <begin position="831"/>
        <end position="867"/>
    </location>
</feature>